<organism evidence="2 3">
    <name type="scientific">Penicillium subrubescens</name>
    <dbReference type="NCBI Taxonomy" id="1316194"/>
    <lineage>
        <taxon>Eukaryota</taxon>
        <taxon>Fungi</taxon>
        <taxon>Dikarya</taxon>
        <taxon>Ascomycota</taxon>
        <taxon>Pezizomycotina</taxon>
        <taxon>Eurotiomycetes</taxon>
        <taxon>Eurotiomycetidae</taxon>
        <taxon>Eurotiales</taxon>
        <taxon>Aspergillaceae</taxon>
        <taxon>Penicillium</taxon>
    </lineage>
</organism>
<name>A0A1Q5U0G6_9EURO</name>
<feature type="region of interest" description="Disordered" evidence="1">
    <location>
        <begin position="328"/>
        <end position="349"/>
    </location>
</feature>
<sequence length="715" mass="79604">MAEVVAVIACVAAVGSKSVVSAYQDGHKLFGAIKKKWREHRRPETINTEPTTNDLDWSLRRGEEEIMTQWNSYAGQMGRRFEDGDRVAREQMKDIVIELQRALLANLRENNAQLNMFALLQASDRGRTDTIWVFHNLQQRLAQAASIPSPLDFGPVPFDPASRLWYWINLIENHYQAQFSPSRYIQSLPSSPGGRLISGGMSGSPPDIIGFLRQMEEQASPSQSRRSSGIISPSSPYPGRRQSSGDMYSPWPESGSRYGSFVPGAGLAPMPEMPDQHYTIIDRPREGSSGSAGIYGADMDYLQRDRIPTGRPQQTFHRDQAREEMQDYLHEDQPSSARHEIPPSQSVRNNKDVDHLTLEMTENPWIMDATEPTDTHRQRTYSPEPIPEPAMPEVVYRTNIVDTRHLVGMESPWAAQPTPPPIPEQRRSTMMDSGFESGRCIPQVRAEETIRQEHYTNPFPRHHHRPPTQDRPLPHLPLPQRQNSHDAPIPVLTSTPSPPHLTPLQPRTQHTPSISSTTSTISSTSSSNPSSTRPYWPPSTENNYAGFCKGAWKVQSGLGGFKVHSEPKGYYGMESKWRCGTCFFEMPLSPDSTRNNPNYDSRLLTHGGTGIRYRWLFLAKSHMNCKRSVKPGGGLFGCIFCCRDRGGPVQGFGGLEKLMLHLGAEHRDASGVGVEGSSLLEGARCVVGRVAGVEEGFDVNIPPEGLRGGGGRGSI</sequence>
<dbReference type="AlphaFoldDB" id="A0A1Q5U0G6"/>
<evidence type="ECO:0000313" key="3">
    <source>
        <dbReference type="Proteomes" id="UP000186955"/>
    </source>
</evidence>
<evidence type="ECO:0000256" key="1">
    <source>
        <dbReference type="SAM" id="MobiDB-lite"/>
    </source>
</evidence>
<evidence type="ECO:0000313" key="2">
    <source>
        <dbReference type="EMBL" id="OKP05962.1"/>
    </source>
</evidence>
<protein>
    <submittedName>
        <fullName evidence="2">Uncharacterized protein</fullName>
    </submittedName>
</protein>
<feature type="compositionally biased region" description="Low complexity" evidence="1">
    <location>
        <begin position="220"/>
        <end position="241"/>
    </location>
</feature>
<feature type="compositionally biased region" description="Low complexity" evidence="1">
    <location>
        <begin position="502"/>
        <end position="532"/>
    </location>
</feature>
<dbReference type="EMBL" id="MNBE01000602">
    <property type="protein sequence ID" value="OKP05962.1"/>
    <property type="molecule type" value="Genomic_DNA"/>
</dbReference>
<feature type="region of interest" description="Disordered" evidence="1">
    <location>
        <begin position="455"/>
        <end position="537"/>
    </location>
</feature>
<comment type="caution">
    <text evidence="2">The sequence shown here is derived from an EMBL/GenBank/DDBJ whole genome shotgun (WGS) entry which is preliminary data.</text>
</comment>
<accession>A0A1Q5U0G6</accession>
<proteinExistence type="predicted"/>
<dbReference type="STRING" id="1316194.A0A1Q5U0G6"/>
<gene>
    <name evidence="2" type="ORF">PENSUB_6682</name>
</gene>
<reference evidence="2 3" key="1">
    <citation type="submission" date="2016-10" db="EMBL/GenBank/DDBJ databases">
        <title>Genome sequence of the ascomycete fungus Penicillium subrubescens.</title>
        <authorList>
            <person name="De Vries R.P."/>
            <person name="Peng M."/>
            <person name="Dilokpimol A."/>
            <person name="Hilden K."/>
            <person name="Makela M.R."/>
            <person name="Grigoriev I."/>
            <person name="Riley R."/>
            <person name="Granchi Z."/>
        </authorList>
    </citation>
    <scope>NUCLEOTIDE SEQUENCE [LARGE SCALE GENOMIC DNA]</scope>
    <source>
        <strain evidence="2 3">CBS 132785</strain>
    </source>
</reference>
<feature type="region of interest" description="Disordered" evidence="1">
    <location>
        <begin position="216"/>
        <end position="252"/>
    </location>
</feature>
<dbReference type="Proteomes" id="UP000186955">
    <property type="component" value="Unassembled WGS sequence"/>
</dbReference>
<keyword evidence="3" id="KW-1185">Reference proteome</keyword>
<feature type="compositionally biased region" description="Basic and acidic residues" evidence="1">
    <location>
        <begin position="328"/>
        <end position="341"/>
    </location>
</feature>